<dbReference type="GO" id="GO:0046872">
    <property type="term" value="F:metal ion binding"/>
    <property type="evidence" value="ECO:0007669"/>
    <property type="project" value="UniProtKB-KW"/>
</dbReference>
<evidence type="ECO:0000256" key="4">
    <source>
        <dbReference type="ARBA" id="ARBA00023239"/>
    </source>
</evidence>
<keyword evidence="4" id="KW-0456">Lyase</keyword>
<dbReference type="Gene3D" id="3.90.1590.10">
    <property type="entry name" value="glutathione-dependent formaldehyde- activating enzyme (gfa)"/>
    <property type="match status" value="1"/>
</dbReference>
<evidence type="ECO:0000313" key="6">
    <source>
        <dbReference type="EMBL" id="RDV06295.1"/>
    </source>
</evidence>
<dbReference type="PANTHER" id="PTHR33337:SF40">
    <property type="entry name" value="CENP-V_GFA DOMAIN-CONTAINING PROTEIN-RELATED"/>
    <property type="match status" value="1"/>
</dbReference>
<accession>A0A371BFB4</accession>
<dbReference type="InterPro" id="IPR006913">
    <property type="entry name" value="CENP-V/GFA"/>
</dbReference>
<dbReference type="PROSITE" id="PS51891">
    <property type="entry name" value="CENP_V_GFA"/>
    <property type="match status" value="1"/>
</dbReference>
<reference evidence="7" key="1">
    <citation type="submission" date="2018-08" db="EMBL/GenBank/DDBJ databases">
        <authorList>
            <person name="Kim S.-J."/>
            <person name="Jung G.-Y."/>
        </authorList>
    </citation>
    <scope>NUCLEOTIDE SEQUENCE [LARGE SCALE GENOMIC DNA]</scope>
    <source>
        <strain evidence="7">GY_G</strain>
    </source>
</reference>
<dbReference type="Proteomes" id="UP000263833">
    <property type="component" value="Unassembled WGS sequence"/>
</dbReference>
<dbReference type="SUPFAM" id="SSF51316">
    <property type="entry name" value="Mss4-like"/>
    <property type="match status" value="1"/>
</dbReference>
<sequence length="134" mass="14307">MIEGGCNCGAIRYKIEGKPVVVAQCHCKNCQRQSGSAFSVNLMVPVAGVTTTGELTTYEDRDTRSGNPVHRRFCGKCGSPIFSDLAEGNGMTIVKVGTLDDPAPFAPVVSVWTSTKMPWVDLPEGQRGFPENAG</sequence>
<dbReference type="PANTHER" id="PTHR33337">
    <property type="entry name" value="GFA DOMAIN-CONTAINING PROTEIN"/>
    <property type="match status" value="1"/>
</dbReference>
<evidence type="ECO:0000256" key="3">
    <source>
        <dbReference type="ARBA" id="ARBA00022833"/>
    </source>
</evidence>
<keyword evidence="7" id="KW-1185">Reference proteome</keyword>
<dbReference type="GO" id="GO:0016846">
    <property type="term" value="F:carbon-sulfur lyase activity"/>
    <property type="evidence" value="ECO:0007669"/>
    <property type="project" value="InterPro"/>
</dbReference>
<evidence type="ECO:0000259" key="5">
    <source>
        <dbReference type="PROSITE" id="PS51891"/>
    </source>
</evidence>
<gene>
    <name evidence="6" type="ORF">DXH95_02345</name>
</gene>
<dbReference type="Pfam" id="PF04828">
    <property type="entry name" value="GFA"/>
    <property type="match status" value="1"/>
</dbReference>
<evidence type="ECO:0000256" key="2">
    <source>
        <dbReference type="ARBA" id="ARBA00022723"/>
    </source>
</evidence>
<dbReference type="EMBL" id="QRGP01000001">
    <property type="protein sequence ID" value="RDV06295.1"/>
    <property type="molecule type" value="Genomic_DNA"/>
</dbReference>
<keyword evidence="3" id="KW-0862">Zinc</keyword>
<dbReference type="InterPro" id="IPR011057">
    <property type="entry name" value="Mss4-like_sf"/>
</dbReference>
<dbReference type="AlphaFoldDB" id="A0A371BFB4"/>
<name>A0A371BFB4_9SPHN</name>
<protein>
    <submittedName>
        <fullName evidence="6">GFA family protein</fullName>
    </submittedName>
</protein>
<evidence type="ECO:0000256" key="1">
    <source>
        <dbReference type="ARBA" id="ARBA00005495"/>
    </source>
</evidence>
<comment type="caution">
    <text evidence="6">The sequence shown here is derived from an EMBL/GenBank/DDBJ whole genome shotgun (WGS) entry which is preliminary data.</text>
</comment>
<dbReference type="OrthoDB" id="7186766at2"/>
<proteinExistence type="inferred from homology"/>
<keyword evidence="2" id="KW-0479">Metal-binding</keyword>
<organism evidence="6 7">
    <name type="scientific">Sphingorhabdus pulchriflava</name>
    <dbReference type="NCBI Taxonomy" id="2292257"/>
    <lineage>
        <taxon>Bacteria</taxon>
        <taxon>Pseudomonadati</taxon>
        <taxon>Pseudomonadota</taxon>
        <taxon>Alphaproteobacteria</taxon>
        <taxon>Sphingomonadales</taxon>
        <taxon>Sphingomonadaceae</taxon>
        <taxon>Sphingorhabdus</taxon>
    </lineage>
</organism>
<dbReference type="RefSeq" id="WP_115547851.1">
    <property type="nucleotide sequence ID" value="NZ_QRGP01000001.1"/>
</dbReference>
<feature type="domain" description="CENP-V/GFA" evidence="5">
    <location>
        <begin position="2"/>
        <end position="106"/>
    </location>
</feature>
<comment type="similarity">
    <text evidence="1">Belongs to the Gfa family.</text>
</comment>
<evidence type="ECO:0000313" key="7">
    <source>
        <dbReference type="Proteomes" id="UP000263833"/>
    </source>
</evidence>